<protein>
    <submittedName>
        <fullName evidence="1">Uncharacterized protein</fullName>
    </submittedName>
</protein>
<dbReference type="EMBL" id="SZYD01000016">
    <property type="protein sequence ID" value="KAD3336460.1"/>
    <property type="molecule type" value="Genomic_DNA"/>
</dbReference>
<keyword evidence="2" id="KW-1185">Reference proteome</keyword>
<gene>
    <name evidence="1" type="ORF">E3N88_31979</name>
</gene>
<comment type="caution">
    <text evidence="1">The sequence shown here is derived from an EMBL/GenBank/DDBJ whole genome shotgun (WGS) entry which is preliminary data.</text>
</comment>
<dbReference type="Proteomes" id="UP000326396">
    <property type="component" value="Linkage Group LG6"/>
</dbReference>
<sequence>MKNNFAFRFGNIHLNCYASGVMGVDAQETDAEESATGRLNRQEEAGGRLDWRDVGLAGVWIAGKGRLYHRKMGGGIGCR</sequence>
<organism evidence="1 2">
    <name type="scientific">Mikania micrantha</name>
    <name type="common">bitter vine</name>
    <dbReference type="NCBI Taxonomy" id="192012"/>
    <lineage>
        <taxon>Eukaryota</taxon>
        <taxon>Viridiplantae</taxon>
        <taxon>Streptophyta</taxon>
        <taxon>Embryophyta</taxon>
        <taxon>Tracheophyta</taxon>
        <taxon>Spermatophyta</taxon>
        <taxon>Magnoliopsida</taxon>
        <taxon>eudicotyledons</taxon>
        <taxon>Gunneridae</taxon>
        <taxon>Pentapetalae</taxon>
        <taxon>asterids</taxon>
        <taxon>campanulids</taxon>
        <taxon>Asterales</taxon>
        <taxon>Asteraceae</taxon>
        <taxon>Asteroideae</taxon>
        <taxon>Heliantheae alliance</taxon>
        <taxon>Eupatorieae</taxon>
        <taxon>Mikania</taxon>
    </lineage>
</organism>
<name>A0A5N6M774_9ASTR</name>
<accession>A0A5N6M774</accession>
<evidence type="ECO:0000313" key="1">
    <source>
        <dbReference type="EMBL" id="KAD3336460.1"/>
    </source>
</evidence>
<reference evidence="1 2" key="1">
    <citation type="submission" date="2019-05" db="EMBL/GenBank/DDBJ databases">
        <title>Mikania micrantha, genome provides insights into the molecular mechanism of rapid growth.</title>
        <authorList>
            <person name="Liu B."/>
        </authorList>
    </citation>
    <scope>NUCLEOTIDE SEQUENCE [LARGE SCALE GENOMIC DNA]</scope>
    <source>
        <strain evidence="1">NLD-2019</strain>
        <tissue evidence="1">Leaf</tissue>
    </source>
</reference>
<dbReference type="AlphaFoldDB" id="A0A5N6M774"/>
<evidence type="ECO:0000313" key="2">
    <source>
        <dbReference type="Proteomes" id="UP000326396"/>
    </source>
</evidence>
<proteinExistence type="predicted"/>